<accession>A0A3M7QNH4</accession>
<comment type="caution">
    <text evidence="13">The sequence shown here is derived from an EMBL/GenBank/DDBJ whole genome shotgun (WGS) entry which is preliminary data.</text>
</comment>
<evidence type="ECO:0000259" key="10">
    <source>
        <dbReference type="Pfam" id="PF23350"/>
    </source>
</evidence>
<sequence>MPDGANAIKCGHFGTMSDPVVIVGGNCSIIALNNIGEEVLWTVTGDNVCSLELIDFDSDSHNELLVGSEDFDIRIFKDDEIIGEMSETEAILDLVKLTSNNFGYALANGSVGVYDKNIRTWRIKSRNNVMAIHNFDINADGVPELITGWSSGKIDARNIKNGEIVFKCNMDHSVAGIINADYKMDGIDQLICCSTEGEVRGYKPMPSDVINMTSDRNVNQDAIRDMAQRKQNLMLELSNLEEASKPSVQTKFDEFGEQSTGIPANTQIQSKFTTVTQNGSVKGHVAIIMKTNNDTIIRAVINFAEGIFKGESYVVHPPYNQLRNDLTIPLIIPKDLSVDLHMHILVGYENSTQFHVIEQMRLIPTFAMYKKIELTETKEPQSYVTFTISERIHRVVLWINNNFILDEEYEAESSINIAFMALRDNGSLILNMELNGQMTIKTDDMELAGNLIQSLCTYLKITDLQSNCDFPSELENLQQILIQIEQFNNVRQQLTSQMADHSNLIRSLVVRAEDSRLMDDIVGMKRHYFELMNMNRDLINGYKIRSNNHKELLENVKLLNQFIQKAGNLRMGKYKSDLVSSARQAIKQNNSASLIKIIKIGSS</sequence>
<dbReference type="Pfam" id="PF14782">
    <property type="entry name" value="BBS2_GAE"/>
    <property type="match status" value="1"/>
</dbReference>
<evidence type="ECO:0000256" key="4">
    <source>
        <dbReference type="ARBA" id="ARBA00023069"/>
    </source>
</evidence>
<feature type="domain" description="BBS2 platform" evidence="10">
    <location>
        <begin position="369"/>
        <end position="459"/>
    </location>
</feature>
<evidence type="ECO:0000256" key="3">
    <source>
        <dbReference type="ARBA" id="ARBA00022490"/>
    </source>
</evidence>
<evidence type="ECO:0000259" key="9">
    <source>
        <dbReference type="Pfam" id="PF14783"/>
    </source>
</evidence>
<dbReference type="Pfam" id="PF23351">
    <property type="entry name" value="BBS2_CtH"/>
    <property type="match status" value="1"/>
</dbReference>
<dbReference type="InterPro" id="IPR055381">
    <property type="entry name" value="BBS2_CtH_dom"/>
</dbReference>
<dbReference type="InterPro" id="IPR055380">
    <property type="entry name" value="BBS2_hp_dom"/>
</dbReference>
<feature type="coiled-coil region" evidence="7">
    <location>
        <begin position="477"/>
        <end position="504"/>
    </location>
</feature>
<keyword evidence="4" id="KW-0969">Cilium</keyword>
<organism evidence="13 14">
    <name type="scientific">Brachionus plicatilis</name>
    <name type="common">Marine rotifer</name>
    <name type="synonym">Brachionus muelleri</name>
    <dbReference type="NCBI Taxonomy" id="10195"/>
    <lineage>
        <taxon>Eukaryota</taxon>
        <taxon>Metazoa</taxon>
        <taxon>Spiralia</taxon>
        <taxon>Gnathifera</taxon>
        <taxon>Rotifera</taxon>
        <taxon>Eurotatoria</taxon>
        <taxon>Monogononta</taxon>
        <taxon>Pseudotrocha</taxon>
        <taxon>Ploima</taxon>
        <taxon>Brachionidae</taxon>
        <taxon>Brachionus</taxon>
    </lineage>
</organism>
<feature type="domain" description="Ciliary BBSome complex subunit 2 middle region" evidence="9">
    <location>
        <begin position="50"/>
        <end position="157"/>
    </location>
</feature>
<dbReference type="Proteomes" id="UP000276133">
    <property type="component" value="Unassembled WGS sequence"/>
</dbReference>
<proteinExistence type="predicted"/>
<dbReference type="GO" id="GO:0036064">
    <property type="term" value="C:ciliary basal body"/>
    <property type="evidence" value="ECO:0007669"/>
    <property type="project" value="TreeGrafter"/>
</dbReference>
<protein>
    <submittedName>
        <fullName evidence="13">Bardet-Biedl syndrome 2</fullName>
    </submittedName>
</protein>
<evidence type="ECO:0000259" key="8">
    <source>
        <dbReference type="Pfam" id="PF14782"/>
    </source>
</evidence>
<keyword evidence="6" id="KW-0966">Cell projection</keyword>
<keyword evidence="14" id="KW-1185">Reference proteome</keyword>
<keyword evidence="5" id="KW-0206">Cytoskeleton</keyword>
<feature type="domain" description="BBS2 GAE" evidence="8">
    <location>
        <begin position="282"/>
        <end position="366"/>
    </location>
</feature>
<gene>
    <name evidence="13" type="ORF">BpHYR1_018266</name>
</gene>
<evidence type="ECO:0000256" key="6">
    <source>
        <dbReference type="ARBA" id="ARBA00023273"/>
    </source>
</evidence>
<dbReference type="InterPro" id="IPR055379">
    <property type="entry name" value="BBS2_pf_dom"/>
</dbReference>
<dbReference type="InterPro" id="IPR029429">
    <property type="entry name" value="BBS2_Mid"/>
</dbReference>
<evidence type="ECO:0000313" key="14">
    <source>
        <dbReference type="Proteomes" id="UP000276133"/>
    </source>
</evidence>
<name>A0A3M7QNH4_BRAPC</name>
<evidence type="ECO:0000256" key="7">
    <source>
        <dbReference type="SAM" id="Coils"/>
    </source>
</evidence>
<dbReference type="GO" id="GO:0034464">
    <property type="term" value="C:BBSome"/>
    <property type="evidence" value="ECO:0007669"/>
    <property type="project" value="InterPro"/>
</dbReference>
<evidence type="ECO:0000256" key="5">
    <source>
        <dbReference type="ARBA" id="ARBA00023212"/>
    </source>
</evidence>
<evidence type="ECO:0000313" key="13">
    <source>
        <dbReference type="EMBL" id="RNA12634.1"/>
    </source>
</evidence>
<dbReference type="PANTHER" id="PTHR32465">
    <property type="entry name" value="BARDET-BIEDL SYNDROME 2 PROTEIN"/>
    <property type="match status" value="1"/>
</dbReference>
<comment type="subcellular location">
    <subcellularLocation>
        <location evidence="1">Cell projection</location>
        <location evidence="1">Cilium</location>
    </subcellularLocation>
    <subcellularLocation>
        <location evidence="2">Cytoplasm</location>
        <location evidence="2">Cytoskeleton</location>
    </subcellularLocation>
</comment>
<dbReference type="OrthoDB" id="2120021at2759"/>
<dbReference type="Pfam" id="PF14783">
    <property type="entry name" value="BBS2_Mid"/>
    <property type="match status" value="1"/>
</dbReference>
<dbReference type="AlphaFoldDB" id="A0A3M7QNH4"/>
<evidence type="ECO:0000256" key="2">
    <source>
        <dbReference type="ARBA" id="ARBA00004245"/>
    </source>
</evidence>
<evidence type="ECO:0000256" key="1">
    <source>
        <dbReference type="ARBA" id="ARBA00004138"/>
    </source>
</evidence>
<reference evidence="13 14" key="1">
    <citation type="journal article" date="2018" name="Sci. Rep.">
        <title>Genomic signatures of local adaptation to the degree of environmental predictability in rotifers.</title>
        <authorList>
            <person name="Franch-Gras L."/>
            <person name="Hahn C."/>
            <person name="Garcia-Roger E.M."/>
            <person name="Carmona M.J."/>
            <person name="Serra M."/>
            <person name="Gomez A."/>
        </authorList>
    </citation>
    <scope>NUCLEOTIDE SEQUENCE [LARGE SCALE GENOMIC DNA]</scope>
    <source>
        <strain evidence="13">HYR1</strain>
    </source>
</reference>
<evidence type="ECO:0000259" key="11">
    <source>
        <dbReference type="Pfam" id="PF23351"/>
    </source>
</evidence>
<dbReference type="InterPro" id="IPR015943">
    <property type="entry name" value="WD40/YVTN_repeat-like_dom_sf"/>
</dbReference>
<dbReference type="Pfam" id="PF23353">
    <property type="entry name" value="BBS2_hp"/>
    <property type="match status" value="1"/>
</dbReference>
<feature type="domain" description="BBS2 C-terminal helix bundle" evidence="11">
    <location>
        <begin position="573"/>
        <end position="599"/>
    </location>
</feature>
<dbReference type="PANTHER" id="PTHR32465:SF0">
    <property type="entry name" value="BARDET-BIEDL SYNDROME 2 PROTEIN"/>
    <property type="match status" value="1"/>
</dbReference>
<dbReference type="STRING" id="10195.A0A3M7QNH4"/>
<evidence type="ECO:0000259" key="12">
    <source>
        <dbReference type="Pfam" id="PF23353"/>
    </source>
</evidence>
<dbReference type="GO" id="GO:0031514">
    <property type="term" value="C:motile cilium"/>
    <property type="evidence" value="ECO:0007669"/>
    <property type="project" value="TreeGrafter"/>
</dbReference>
<feature type="domain" description="BBS2 hairpin" evidence="12">
    <location>
        <begin position="471"/>
        <end position="568"/>
    </location>
</feature>
<dbReference type="Pfam" id="PF23350">
    <property type="entry name" value="BBS2_pf"/>
    <property type="match status" value="1"/>
</dbReference>
<keyword evidence="7" id="KW-0175">Coiled coil</keyword>
<dbReference type="SUPFAM" id="SSF50998">
    <property type="entry name" value="Quinoprotein alcohol dehydrogenase-like"/>
    <property type="match status" value="1"/>
</dbReference>
<dbReference type="EMBL" id="REGN01005648">
    <property type="protein sequence ID" value="RNA12634.1"/>
    <property type="molecule type" value="Genomic_DNA"/>
</dbReference>
<dbReference type="InterPro" id="IPR029333">
    <property type="entry name" value="BBS2_GAE_dom"/>
</dbReference>
<dbReference type="InterPro" id="IPR011047">
    <property type="entry name" value="Quinoprotein_ADH-like_sf"/>
</dbReference>
<dbReference type="GO" id="GO:0016020">
    <property type="term" value="C:membrane"/>
    <property type="evidence" value="ECO:0007669"/>
    <property type="project" value="TreeGrafter"/>
</dbReference>
<dbReference type="GO" id="GO:1905515">
    <property type="term" value="P:non-motile cilium assembly"/>
    <property type="evidence" value="ECO:0007669"/>
    <property type="project" value="InterPro"/>
</dbReference>
<dbReference type="Gene3D" id="2.130.10.10">
    <property type="entry name" value="YVTN repeat-like/Quinoprotein amine dehydrogenase"/>
    <property type="match status" value="1"/>
</dbReference>
<dbReference type="InterPro" id="IPR016616">
    <property type="entry name" value="Bardet-Biedl_syndrome_2_prot"/>
</dbReference>
<keyword evidence="3" id="KW-0963">Cytoplasm</keyword>
<dbReference type="GO" id="GO:0043005">
    <property type="term" value="C:neuron projection"/>
    <property type="evidence" value="ECO:0007669"/>
    <property type="project" value="TreeGrafter"/>
</dbReference>